<accession>A0A1B2EF28</accession>
<proteinExistence type="predicted"/>
<evidence type="ECO:0000313" key="1">
    <source>
        <dbReference type="EMBL" id="ANY78568.1"/>
    </source>
</evidence>
<organism evidence="1">
    <name type="scientific">Microvirga ossetica</name>
    <dbReference type="NCBI Taxonomy" id="1882682"/>
    <lineage>
        <taxon>Bacteria</taxon>
        <taxon>Pseudomonadati</taxon>
        <taxon>Pseudomonadota</taxon>
        <taxon>Alphaproteobacteria</taxon>
        <taxon>Hyphomicrobiales</taxon>
        <taxon>Methylobacteriaceae</taxon>
        <taxon>Microvirga</taxon>
    </lineage>
</organism>
<gene>
    <name evidence="1" type="ORF">BB934_10330</name>
</gene>
<name>A0A1B2EF28_9HYPH</name>
<dbReference type="OrthoDB" id="8021370at2"/>
<sequence>MNYQIELVARAFYDAEYDDGSWEFEAEYIKQEYREYASNAIDLLHEDIGVLLVALEGAAVEERPGRSRAAA</sequence>
<reference evidence="1" key="1">
    <citation type="submission" date="2016-07" db="EMBL/GenBank/DDBJ databases">
        <title>Microvirga ossetica sp. nov. a new species of rhizobia isolated from root nodules of the legume species Vicia alpestris Steven originated from North Ossetia region in the Caucasus.</title>
        <authorList>
            <person name="Safronova V.I."/>
            <person name="Kuznetsova I.G."/>
            <person name="Sazanova A.L."/>
            <person name="Belimov A."/>
            <person name="Andronov E."/>
            <person name="Osledkin Y.S."/>
            <person name="Onishchuk O.P."/>
            <person name="Kurchak O.N."/>
            <person name="Shaposhnikov A.I."/>
            <person name="Willems A."/>
            <person name="Tikhonovich I.A."/>
        </authorList>
    </citation>
    <scope>NUCLEOTIDE SEQUENCE [LARGE SCALE GENOMIC DNA]</scope>
    <source>
        <strain evidence="1">V5/3M</strain>
    </source>
</reference>
<protein>
    <submittedName>
        <fullName evidence="1">Uncharacterized protein</fullName>
    </submittedName>
</protein>
<dbReference type="EMBL" id="CP016616">
    <property type="protein sequence ID" value="ANY78568.1"/>
    <property type="molecule type" value="Genomic_DNA"/>
</dbReference>
<dbReference type="KEGG" id="moc:BB934_10330"/>
<dbReference type="RefSeq" id="WP_099509570.1">
    <property type="nucleotide sequence ID" value="NZ_CP016616.1"/>
</dbReference>
<dbReference type="AlphaFoldDB" id="A0A1B2EF28"/>